<feature type="chain" id="PRO_5026300533" description="Niemann-Pick C1 N-terminal domain-containing protein" evidence="1">
    <location>
        <begin position="22"/>
        <end position="203"/>
    </location>
</feature>
<keyword evidence="1" id="KW-0732">Signal</keyword>
<evidence type="ECO:0008006" key="4">
    <source>
        <dbReference type="Google" id="ProtNLM"/>
    </source>
</evidence>
<dbReference type="AlphaFoldDB" id="A0A6G0XXU0"/>
<accession>A0A6G0XXU0</accession>
<dbReference type="EMBL" id="VJMJ01000002">
    <property type="protein sequence ID" value="KAF0745382.1"/>
    <property type="molecule type" value="Genomic_DNA"/>
</dbReference>
<feature type="signal peptide" evidence="1">
    <location>
        <begin position="1"/>
        <end position="21"/>
    </location>
</feature>
<proteinExistence type="predicted"/>
<evidence type="ECO:0000313" key="2">
    <source>
        <dbReference type="EMBL" id="KAF0745382.1"/>
    </source>
</evidence>
<comment type="caution">
    <text evidence="2">The sequence shown here is derived from an EMBL/GenBank/DDBJ whole genome shotgun (WGS) entry which is preliminary data.</text>
</comment>
<protein>
    <recommendedName>
        <fullName evidence="4">Niemann-Pick C1 N-terminal domain-containing protein</fullName>
    </recommendedName>
</protein>
<organism evidence="2 3">
    <name type="scientific">Aphanomyces euteiches</name>
    <dbReference type="NCBI Taxonomy" id="100861"/>
    <lineage>
        <taxon>Eukaryota</taxon>
        <taxon>Sar</taxon>
        <taxon>Stramenopiles</taxon>
        <taxon>Oomycota</taxon>
        <taxon>Saprolegniomycetes</taxon>
        <taxon>Saprolegniales</taxon>
        <taxon>Verrucalvaceae</taxon>
        <taxon>Aphanomyces</taxon>
    </lineage>
</organism>
<dbReference type="VEuPathDB" id="FungiDB:AeMF1_016918"/>
<name>A0A6G0XXU0_9STRA</name>
<evidence type="ECO:0000313" key="3">
    <source>
        <dbReference type="Proteomes" id="UP000481153"/>
    </source>
</evidence>
<dbReference type="Proteomes" id="UP000481153">
    <property type="component" value="Unassembled WGS sequence"/>
</dbReference>
<keyword evidence="3" id="KW-1185">Reference proteome</keyword>
<gene>
    <name evidence="2" type="ORF">Ae201684_000402</name>
</gene>
<evidence type="ECO:0000256" key="1">
    <source>
        <dbReference type="SAM" id="SignalP"/>
    </source>
</evidence>
<reference evidence="2 3" key="1">
    <citation type="submission" date="2019-07" db="EMBL/GenBank/DDBJ databases">
        <title>Genomics analysis of Aphanomyces spp. identifies a new class of oomycete effector associated with host adaptation.</title>
        <authorList>
            <person name="Gaulin E."/>
        </authorList>
    </citation>
    <scope>NUCLEOTIDE SEQUENCE [LARGE SCALE GENOMIC DNA]</scope>
    <source>
        <strain evidence="2 3">ATCC 201684</strain>
    </source>
</reference>
<sequence>MDLLSKRVSWIVGICMSIALAIEVEVLDHGQLVKELGISSSDSQTSPWIEDGHVARQLATEDGTQTALSTCDLSLYQAYLAREGKDIFVQSSLCEASIEYLKLRLAGSFGPVLQSDMQSAMSQSHCTCTELSSDSYITQDFCRQNSARMLCSILGVCGTWGCSLNDFMCPRYDWDRLYPCGSYQVQLSMWALTVAIAVVIYGT</sequence>